<organism evidence="10 11">
    <name type="scientific">Hydrogenovibrio marinus</name>
    <dbReference type="NCBI Taxonomy" id="28885"/>
    <lineage>
        <taxon>Bacteria</taxon>
        <taxon>Pseudomonadati</taxon>
        <taxon>Pseudomonadota</taxon>
        <taxon>Gammaproteobacteria</taxon>
        <taxon>Thiotrichales</taxon>
        <taxon>Piscirickettsiaceae</taxon>
        <taxon>Hydrogenovibrio</taxon>
    </lineage>
</organism>
<keyword evidence="7 9" id="KW-0811">Translocation</keyword>
<comment type="function">
    <text evidence="9">Essential subunit of the Sec protein translocation channel SecYEG. Clamps together the 2 halves of SecY. May contact the channel plug during translocation.</text>
</comment>
<keyword evidence="8 9" id="KW-0472">Membrane</keyword>
<feature type="transmembrane region" description="Helical" evidence="9">
    <location>
        <begin position="42"/>
        <end position="60"/>
    </location>
</feature>
<keyword evidence="2 9" id="KW-0813">Transport</keyword>
<keyword evidence="3 9" id="KW-1003">Cell membrane</keyword>
<dbReference type="AlphaFoldDB" id="A0A067A0B7"/>
<dbReference type="PANTHER" id="PTHR33910">
    <property type="entry name" value="PROTEIN TRANSLOCASE SUBUNIT SECE"/>
    <property type="match status" value="1"/>
</dbReference>
<evidence type="ECO:0000256" key="4">
    <source>
        <dbReference type="ARBA" id="ARBA00022692"/>
    </source>
</evidence>
<evidence type="ECO:0000256" key="2">
    <source>
        <dbReference type="ARBA" id="ARBA00022448"/>
    </source>
</evidence>
<evidence type="ECO:0000313" key="10">
    <source>
        <dbReference type="EMBL" id="KDN95785.1"/>
    </source>
</evidence>
<dbReference type="GO" id="GO:0009306">
    <property type="term" value="P:protein secretion"/>
    <property type="evidence" value="ECO:0007669"/>
    <property type="project" value="UniProtKB-UniRule"/>
</dbReference>
<keyword evidence="5 9" id="KW-0653">Protein transport</keyword>
<evidence type="ECO:0000256" key="9">
    <source>
        <dbReference type="HAMAP-Rule" id="MF_00422"/>
    </source>
</evidence>
<dbReference type="RefSeq" id="WP_029910601.1">
    <property type="nucleotide sequence ID" value="NZ_AP020335.1"/>
</dbReference>
<dbReference type="EMBL" id="JMIU01000001">
    <property type="protein sequence ID" value="KDN95785.1"/>
    <property type="molecule type" value="Genomic_DNA"/>
</dbReference>
<keyword evidence="11" id="KW-1185">Reference proteome</keyword>
<dbReference type="Proteomes" id="UP000027341">
    <property type="component" value="Unassembled WGS sequence"/>
</dbReference>
<feature type="transmembrane region" description="Helical" evidence="9">
    <location>
        <begin position="95"/>
        <end position="119"/>
    </location>
</feature>
<proteinExistence type="inferred from homology"/>
<name>A0A067A0B7_HYDMR</name>
<dbReference type="STRING" id="28885.EI16_05675"/>
<dbReference type="InterPro" id="IPR001901">
    <property type="entry name" value="Translocase_SecE/Sec61-g"/>
</dbReference>
<accession>A0A067A0B7</accession>
<comment type="caution">
    <text evidence="9">Lacks conserved residue(s) required for the propagation of feature annotation.</text>
</comment>
<dbReference type="InterPro" id="IPR038379">
    <property type="entry name" value="SecE_sf"/>
</dbReference>
<sequence length="127" mass="13939">MSQKLEKGTGGNTAETVKNVTALVVLIASVVGYYVYSDAHAVVRVLGMLAGVALSGFIFYQSEKGQAAFKYLSNAKKEVRQVVWPTRQETVQMTLIVFAVVIVMSIFLWLVDMFFLWAVQLLTGQGG</sequence>
<evidence type="ECO:0000313" key="11">
    <source>
        <dbReference type="Proteomes" id="UP000027341"/>
    </source>
</evidence>
<dbReference type="NCBIfam" id="TIGR00964">
    <property type="entry name" value="secE_bact"/>
    <property type="match status" value="1"/>
</dbReference>
<protein>
    <recommendedName>
        <fullName evidence="9">Protein translocase subunit SecE</fullName>
    </recommendedName>
</protein>
<comment type="caution">
    <text evidence="10">The sequence shown here is derived from an EMBL/GenBank/DDBJ whole genome shotgun (WGS) entry which is preliminary data.</text>
</comment>
<dbReference type="Gene3D" id="1.20.5.1030">
    <property type="entry name" value="Preprotein translocase secy subunit"/>
    <property type="match status" value="1"/>
</dbReference>
<gene>
    <name evidence="9" type="primary">secE</name>
    <name evidence="10" type="ORF">EI16_05675</name>
</gene>
<dbReference type="Pfam" id="PF00584">
    <property type="entry name" value="SecE"/>
    <property type="match status" value="1"/>
</dbReference>
<keyword evidence="6 9" id="KW-1133">Transmembrane helix</keyword>
<comment type="subunit">
    <text evidence="9">Component of the Sec protein translocase complex. Heterotrimer consisting of SecY, SecE and SecG subunits. The heterotrimers can form oligomers, although 1 heterotrimer is thought to be able to translocate proteins. Interacts with the ribosome. Interacts with SecDF, and other proteins may be involved. Interacts with SecA.</text>
</comment>
<dbReference type="InterPro" id="IPR005807">
    <property type="entry name" value="SecE_bac"/>
</dbReference>
<feature type="transmembrane region" description="Helical" evidence="9">
    <location>
        <begin position="20"/>
        <end position="36"/>
    </location>
</feature>
<evidence type="ECO:0000256" key="7">
    <source>
        <dbReference type="ARBA" id="ARBA00023010"/>
    </source>
</evidence>
<keyword evidence="4 9" id="KW-0812">Transmembrane</keyword>
<comment type="similarity">
    <text evidence="9">Belongs to the SecE/SEC61-gamma family.</text>
</comment>
<dbReference type="GO" id="GO:0005886">
    <property type="term" value="C:plasma membrane"/>
    <property type="evidence" value="ECO:0007669"/>
    <property type="project" value="UniProtKB-UniRule"/>
</dbReference>
<evidence type="ECO:0000256" key="1">
    <source>
        <dbReference type="ARBA" id="ARBA00004370"/>
    </source>
</evidence>
<dbReference type="GO" id="GO:0043952">
    <property type="term" value="P:protein transport by the Sec complex"/>
    <property type="evidence" value="ECO:0007669"/>
    <property type="project" value="UniProtKB-UniRule"/>
</dbReference>
<evidence type="ECO:0000256" key="6">
    <source>
        <dbReference type="ARBA" id="ARBA00022989"/>
    </source>
</evidence>
<dbReference type="HAMAP" id="MF_00422">
    <property type="entry name" value="SecE"/>
    <property type="match status" value="1"/>
</dbReference>
<reference evidence="10 11" key="1">
    <citation type="submission" date="2014-04" db="EMBL/GenBank/DDBJ databases">
        <title>Draft genome sequence of Hydrogenovibrio marinus MH-110, a model organism for aerobic H2 metabolism.</title>
        <authorList>
            <person name="Cha H.J."/>
            <person name="Jo B.H."/>
            <person name="Hwang B.H."/>
        </authorList>
    </citation>
    <scope>NUCLEOTIDE SEQUENCE [LARGE SCALE GENOMIC DNA]</scope>
    <source>
        <strain evidence="10 11">MH-110</strain>
    </source>
</reference>
<dbReference type="NCBIfam" id="NF004371">
    <property type="entry name" value="PRK05740.1-1"/>
    <property type="match status" value="1"/>
</dbReference>
<dbReference type="GO" id="GO:0008320">
    <property type="term" value="F:protein transmembrane transporter activity"/>
    <property type="evidence" value="ECO:0007669"/>
    <property type="project" value="UniProtKB-UniRule"/>
</dbReference>
<dbReference type="GO" id="GO:0065002">
    <property type="term" value="P:intracellular protein transmembrane transport"/>
    <property type="evidence" value="ECO:0007669"/>
    <property type="project" value="UniProtKB-UniRule"/>
</dbReference>
<dbReference type="PANTHER" id="PTHR33910:SF1">
    <property type="entry name" value="PROTEIN TRANSLOCASE SUBUNIT SECE"/>
    <property type="match status" value="1"/>
</dbReference>
<dbReference type="PRINTS" id="PR01650">
    <property type="entry name" value="SECETRNLCASE"/>
</dbReference>
<evidence type="ECO:0000256" key="8">
    <source>
        <dbReference type="ARBA" id="ARBA00023136"/>
    </source>
</evidence>
<comment type="subcellular location">
    <subcellularLocation>
        <location evidence="1">Membrane</location>
    </subcellularLocation>
</comment>
<dbReference type="GO" id="GO:0006605">
    <property type="term" value="P:protein targeting"/>
    <property type="evidence" value="ECO:0007669"/>
    <property type="project" value="UniProtKB-UniRule"/>
</dbReference>
<evidence type="ECO:0000256" key="3">
    <source>
        <dbReference type="ARBA" id="ARBA00022475"/>
    </source>
</evidence>
<evidence type="ECO:0000256" key="5">
    <source>
        <dbReference type="ARBA" id="ARBA00022927"/>
    </source>
</evidence>